<name>A0A7Z7HTY7_9PROT</name>
<accession>A0A7Z7HTY7</accession>
<dbReference type="Proteomes" id="UP000242886">
    <property type="component" value="Plasmid SDENCHOLpb"/>
</dbReference>
<protein>
    <submittedName>
        <fullName evidence="1">Uncharacterized protein</fullName>
    </submittedName>
</protein>
<keyword evidence="2" id="KW-1185">Reference proteome</keyword>
<keyword evidence="1" id="KW-0614">Plasmid</keyword>
<organism evidence="1 2">
    <name type="scientific">Sterolibacterium denitrificans</name>
    <dbReference type="NCBI Taxonomy" id="157592"/>
    <lineage>
        <taxon>Bacteria</taxon>
        <taxon>Pseudomonadati</taxon>
        <taxon>Pseudomonadota</taxon>
        <taxon>Betaproteobacteria</taxon>
        <taxon>Nitrosomonadales</taxon>
        <taxon>Sterolibacteriaceae</taxon>
        <taxon>Sterolibacterium</taxon>
    </lineage>
</organism>
<dbReference type="EMBL" id="LT837805">
    <property type="protein sequence ID" value="SMB33400.1"/>
    <property type="molecule type" value="Genomic_DNA"/>
</dbReference>
<evidence type="ECO:0000313" key="1">
    <source>
        <dbReference type="EMBL" id="SMB33400.1"/>
    </source>
</evidence>
<proteinExistence type="predicted"/>
<sequence>MLLYLVRSPRLSPLPATILVMTLGSFWPCYAGPPQFLDRPAYWRVCLFWPIHSKAR</sequence>
<dbReference type="AlphaFoldDB" id="A0A7Z7HTY7"/>
<reference evidence="1" key="1">
    <citation type="submission" date="2017-03" db="EMBL/GenBank/DDBJ databases">
        <authorList>
            <consortium name="AG Boll"/>
        </authorList>
    </citation>
    <scope>NUCLEOTIDE SEQUENCE [LARGE SCALE GENOMIC DNA]</scope>
    <source>
        <strain evidence="1">Chol</strain>
    </source>
</reference>
<evidence type="ECO:0000313" key="2">
    <source>
        <dbReference type="Proteomes" id="UP000242886"/>
    </source>
</evidence>
<gene>
    <name evidence="1" type="ORF">SDENCHOL_PB0017</name>
</gene>
<geneLocation type="plasmid" evidence="1 2">
    <name>SDENCHOLpb</name>
</geneLocation>